<dbReference type="AlphaFoldDB" id="A0AAU6UAS3"/>
<feature type="transmembrane region" description="Helical" evidence="2">
    <location>
        <begin position="853"/>
        <end position="878"/>
    </location>
</feature>
<feature type="transmembrane region" description="Helical" evidence="2">
    <location>
        <begin position="767"/>
        <end position="791"/>
    </location>
</feature>
<dbReference type="InterPro" id="IPR018392">
    <property type="entry name" value="LysM"/>
</dbReference>
<dbReference type="SUPFAM" id="SSF54106">
    <property type="entry name" value="LysM domain"/>
    <property type="match status" value="1"/>
</dbReference>
<dbReference type="EMBL" id="CP095353">
    <property type="protein sequence ID" value="XAG70172.1"/>
    <property type="molecule type" value="Genomic_DNA"/>
</dbReference>
<name>A0AAU6UAS3_UNCXX</name>
<dbReference type="PROSITE" id="PS51782">
    <property type="entry name" value="LYSM"/>
    <property type="match status" value="1"/>
</dbReference>
<reference evidence="4" key="1">
    <citation type="submission" date="2022-03" db="EMBL/GenBank/DDBJ databases">
        <title>Sea Food Isolates.</title>
        <authorList>
            <person name="Li c."/>
        </authorList>
    </citation>
    <scope>NUCLEOTIDE SEQUENCE</scope>
    <source>
        <strain evidence="4">19CA06SA08-2</strain>
    </source>
</reference>
<keyword evidence="2" id="KW-1133">Transmembrane helix</keyword>
<proteinExistence type="predicted"/>
<dbReference type="InterPro" id="IPR036779">
    <property type="entry name" value="LysM_dom_sf"/>
</dbReference>
<gene>
    <name evidence="4" type="ORF">MRM75_04025</name>
</gene>
<organism evidence="4">
    <name type="scientific">bacterium 19CA06SA08-2</name>
    <dbReference type="NCBI Taxonomy" id="2920658"/>
    <lineage>
        <taxon>Bacteria</taxon>
    </lineage>
</organism>
<dbReference type="Gene3D" id="3.10.350.10">
    <property type="entry name" value="LysM domain"/>
    <property type="match status" value="1"/>
</dbReference>
<protein>
    <submittedName>
        <fullName evidence="4">LysM peptidoglycan-binding domain-containing protein</fullName>
    </submittedName>
</protein>
<feature type="transmembrane region" description="Helical" evidence="2">
    <location>
        <begin position="885"/>
        <end position="908"/>
    </location>
</feature>
<evidence type="ECO:0000256" key="1">
    <source>
        <dbReference type="SAM" id="MobiDB-lite"/>
    </source>
</evidence>
<dbReference type="CDD" id="cd00118">
    <property type="entry name" value="LysM"/>
    <property type="match status" value="1"/>
</dbReference>
<feature type="compositionally biased region" description="Low complexity" evidence="1">
    <location>
        <begin position="50"/>
        <end position="59"/>
    </location>
</feature>
<feature type="domain" description="LysM" evidence="3">
    <location>
        <begin position="3"/>
        <end position="47"/>
    </location>
</feature>
<evidence type="ECO:0000259" key="3">
    <source>
        <dbReference type="PROSITE" id="PS51782"/>
    </source>
</evidence>
<keyword evidence="2" id="KW-0472">Membrane</keyword>
<feature type="transmembrane region" description="Helical" evidence="2">
    <location>
        <begin position="812"/>
        <end position="833"/>
    </location>
</feature>
<dbReference type="Pfam" id="PF20249">
    <property type="entry name" value="VasX_N"/>
    <property type="match status" value="1"/>
</dbReference>
<accession>A0AAU6UAS3</accession>
<feature type="region of interest" description="Disordered" evidence="1">
    <location>
        <begin position="32"/>
        <end position="79"/>
    </location>
</feature>
<evidence type="ECO:0000313" key="4">
    <source>
        <dbReference type="EMBL" id="XAG70172.1"/>
    </source>
</evidence>
<dbReference type="InterPro" id="IPR046864">
    <property type="entry name" value="VasX_N"/>
</dbReference>
<keyword evidence="2" id="KW-0812">Transmembrane</keyword>
<feature type="region of interest" description="Disordered" evidence="1">
    <location>
        <begin position="1"/>
        <end position="20"/>
    </location>
</feature>
<dbReference type="PANTHER" id="PTHR33734:SF22">
    <property type="entry name" value="MEMBRANE-BOUND LYTIC MUREIN TRANSGLYCOSYLASE D"/>
    <property type="match status" value="1"/>
</dbReference>
<dbReference type="CDD" id="cd20708">
    <property type="entry name" value="MIX_IV"/>
    <property type="match status" value="1"/>
</dbReference>
<dbReference type="Pfam" id="PF01476">
    <property type="entry name" value="LysM"/>
    <property type="match status" value="1"/>
</dbReference>
<dbReference type="SMART" id="SM00257">
    <property type="entry name" value="LysM"/>
    <property type="match status" value="1"/>
</dbReference>
<evidence type="ECO:0000256" key="2">
    <source>
        <dbReference type="SAM" id="Phobius"/>
    </source>
</evidence>
<dbReference type="PANTHER" id="PTHR33734">
    <property type="entry name" value="LYSM DOMAIN-CONTAINING GPI-ANCHORED PROTEIN 2"/>
    <property type="match status" value="1"/>
</dbReference>
<sequence>MGQTYQVKQGDTLGDIARRNNTSVDAIAQLNGITDPDRIYSGQTLTLPTSQSGSASQASNQPKNGPNDAAAEASDKDCKSPVGTCPFKNKELALVPVRYALDEPVEAPATQPHPLPAKDFKGPLTLKANPYTLRQLRDGWLYVFDETAKELDEYEVKGSQFIHASKGSKGHLLYPANHKVAMAFSHQRWTARLKTAYSEQSSLRSKGMRSFNLPSLASKMGGTHAGLLDVLSSHVADMGLANKGFEASCAPVKAPDGAAPGLLWHDKPAGSPAPCKAGIPDLKSALVVALDDIVSDMHDLTVRLGEVWAKQENPFSDDTQRHKWTMAAITEMVGLPPVNEQQLPTAIQGNRLATFRFKKSLLVYAKAERERQQFMLAPPVAVSTPQIAASLMASVDKALVALQGYKPSPDLVKKWGEFRYQDVVRWQELEAQIAQHQPLMDKLRQRWEVTYDDALLVLAALPGNPLLLGFDSQTEKAQTYLLTSAQEWLAMLQVTTPGMEWAKTLQKQLRKGALPALAHYGFDETVKKELVGQSSWLNISNTTAGANASAGWSALADEGRLLDSKFFAGLGASSKATMDALHQAITGPAMQAWERLTMVLHPLLLKGQSNAAWVAAVALEAVHTGQAVRFNKAFNTEAKAWLQHQRDAAGMQSRQLGTPGQPITPHQTQELGQAGQQLQRARWPRLFLLEGKQVEFEANVARYQALLRQGGVKAAGQAGKVWDSWGNFGGLAALVNMTNLVSTLNHYQENRLKVTGNPKALADLDRAVTYTAAWTGSAIAGVYQGSAYGALKENTLLAMKLKDVAKEGYGVLARRFALSMGAMAGLGLVAAVFEGFETAEKLSDATNADTEQFAYWLKVLGIGAQGAAAGVSLGFLLLGRAIGVIWAPWMMALIAIGGIAYLLSTWLLARFGRTPMERWLLQSTWGTKPAGWTPAVELGEYERLAHAPEVAMDEKGRELVIRMPAHISGMTLQAGVQRISYQANPSGSYPAAVSVHGAPQALPLPTRQGQRGEYRLPHTLTQGDKLILLITYPAEESLSGTALRFVVRGSLAHGAVLSAETDAALPVKGILIEMKP</sequence>